<proteinExistence type="predicted"/>
<protein>
    <submittedName>
        <fullName evidence="1">Uncharacterized protein</fullName>
    </submittedName>
</protein>
<name>A0AAX1QH57_9FIRM</name>
<sequence>MTLQRGATAPLFLIFRLLFRGKSCLTDFAKKFTFSIQFVHTTKFSFIFEQNAQSKNRIMWEK</sequence>
<evidence type="ECO:0000313" key="1">
    <source>
        <dbReference type="EMBL" id="RAW49674.1"/>
    </source>
</evidence>
<organism evidence="1 2">
    <name type="scientific">Faecalibacterium prausnitzii</name>
    <dbReference type="NCBI Taxonomy" id="853"/>
    <lineage>
        <taxon>Bacteria</taxon>
        <taxon>Bacillati</taxon>
        <taxon>Bacillota</taxon>
        <taxon>Clostridia</taxon>
        <taxon>Eubacteriales</taxon>
        <taxon>Oscillospiraceae</taxon>
        <taxon>Faecalibacterium</taxon>
    </lineage>
</organism>
<dbReference type="Proteomes" id="UP000250997">
    <property type="component" value="Unassembled WGS sequence"/>
</dbReference>
<evidence type="ECO:0000313" key="2">
    <source>
        <dbReference type="Proteomes" id="UP000250997"/>
    </source>
</evidence>
<reference evidence="1 2" key="1">
    <citation type="submission" date="2018-02" db="EMBL/GenBank/DDBJ databases">
        <title>Complete genome sequencing of Faecalibacterium prausnitzii strains isolated from the human gut.</title>
        <authorList>
            <person name="Fitzgerald B.C."/>
            <person name="Shkoporov A.N."/>
            <person name="Ross P.R."/>
            <person name="Hill C."/>
        </authorList>
    </citation>
    <scope>NUCLEOTIDE SEQUENCE [LARGE SCALE GENOMIC DNA]</scope>
    <source>
        <strain evidence="1 2">APC942/18-1</strain>
    </source>
</reference>
<dbReference type="EMBL" id="PRLA01000005">
    <property type="protein sequence ID" value="RAW49674.1"/>
    <property type="molecule type" value="Genomic_DNA"/>
</dbReference>
<accession>A0AAX1QH57</accession>
<comment type="caution">
    <text evidence="1">The sequence shown here is derived from an EMBL/GenBank/DDBJ whole genome shotgun (WGS) entry which is preliminary data.</text>
</comment>
<gene>
    <name evidence="1" type="ORF">C4N27_07840</name>
</gene>
<dbReference type="AlphaFoldDB" id="A0AAX1QH57"/>